<proteinExistence type="predicted"/>
<reference evidence="1" key="1">
    <citation type="submission" date="2021-02" db="EMBL/GenBank/DDBJ databases">
        <title>Comparative genomics of Ferrovum myxofaciens strains, predominant extremophile bacteria forming large biofilm stalactites in acid mine ecosystems.</title>
        <authorList>
            <person name="Burkartova K."/>
            <person name="Ridl J."/>
            <person name="Pajer P."/>
            <person name="Falteisek L."/>
        </authorList>
    </citation>
    <scope>NUCLEOTIDE SEQUENCE</scope>
    <source>
        <strain evidence="1">MI1III</strain>
    </source>
</reference>
<dbReference type="RefSeq" id="WP_273144192.1">
    <property type="nucleotide sequence ID" value="NZ_CP053675.1"/>
</dbReference>
<gene>
    <name evidence="1" type="ORF">JZL65_11065</name>
</gene>
<dbReference type="AlphaFoldDB" id="A0A9E6MXT4"/>
<evidence type="ECO:0000313" key="1">
    <source>
        <dbReference type="EMBL" id="QWY77007.1"/>
    </source>
</evidence>
<dbReference type="Proteomes" id="UP000683551">
    <property type="component" value="Chromosome"/>
</dbReference>
<organism evidence="1 2">
    <name type="scientific">Ferrovum myxofaciens</name>
    <dbReference type="NCBI Taxonomy" id="416213"/>
    <lineage>
        <taxon>Bacteria</taxon>
        <taxon>Pseudomonadati</taxon>
        <taxon>Pseudomonadota</taxon>
        <taxon>Betaproteobacteria</taxon>
        <taxon>Ferrovales</taxon>
        <taxon>Ferrovaceae</taxon>
        <taxon>Ferrovum</taxon>
    </lineage>
</organism>
<name>A0A9E6MXT4_9PROT</name>
<dbReference type="EMBL" id="CP071137">
    <property type="protein sequence ID" value="QWY77007.1"/>
    <property type="molecule type" value="Genomic_DNA"/>
</dbReference>
<sequence length="85" mass="8818">MQGAVAPCGLSEKQFAGTVALLAAGLLSVNAAQASLIADGSGLVYDNVANVTWSSNGNLFRGLTRQASAQLSNPPLDQKQFIRQQ</sequence>
<protein>
    <submittedName>
        <fullName evidence="1">Uncharacterized protein</fullName>
    </submittedName>
</protein>
<evidence type="ECO:0000313" key="2">
    <source>
        <dbReference type="Proteomes" id="UP000683551"/>
    </source>
</evidence>
<accession>A0A9E6MXT4</accession>